<gene>
    <name evidence="1" type="ORF">M2A_2848</name>
</gene>
<dbReference type="AlphaFoldDB" id="A0A081BE81"/>
<dbReference type="STRING" id="1333998.M2A_2848"/>
<comment type="caution">
    <text evidence="1">The sequence shown here is derived from an EMBL/GenBank/DDBJ whole genome shotgun (WGS) entry which is preliminary data.</text>
</comment>
<proteinExistence type="predicted"/>
<dbReference type="RefSeq" id="WP_045448819.1">
    <property type="nucleotide sequence ID" value="NZ_BBIO01000017.1"/>
</dbReference>
<keyword evidence="2" id="KW-1185">Reference proteome</keyword>
<accession>A0A081BE81</accession>
<organism evidence="1 2">
    <name type="scientific">Tepidicaulis marinus</name>
    <dbReference type="NCBI Taxonomy" id="1333998"/>
    <lineage>
        <taxon>Bacteria</taxon>
        <taxon>Pseudomonadati</taxon>
        <taxon>Pseudomonadota</taxon>
        <taxon>Alphaproteobacteria</taxon>
        <taxon>Hyphomicrobiales</taxon>
        <taxon>Parvibaculaceae</taxon>
        <taxon>Tepidicaulis</taxon>
    </lineage>
</organism>
<sequence length="167" mass="18753">MKPVEESAKEMLEMEMPFRINPETLDVESDDSRIYMIGGRSAGPEQGHHFVLHVGDKVFGFCTAADRDNEKTELLDDGTRVWWFNDLLCPLSGAERKAGGGYTAYRVLTNTYSFTNLEEQKMVLGLFFKAIQAFDPRVAMGTIKEPKVVARLTPHAAFRLESGDFLA</sequence>
<reference evidence="1 2" key="1">
    <citation type="submission" date="2014-07" db="EMBL/GenBank/DDBJ databases">
        <title>Tepidicaulis marinum gen. nov., sp. nov., a novel marine bacterium denitrifying nitrate to nitrous oxide strictly under microaerobic conditions.</title>
        <authorList>
            <person name="Takeuchi M."/>
            <person name="Yamagishi T."/>
            <person name="Kamagata Y."/>
            <person name="Oshima K."/>
            <person name="Hattori M."/>
            <person name="Katayama T."/>
            <person name="Hanada S."/>
            <person name="Tamaki H."/>
            <person name="Marumo K."/>
            <person name="Maeda H."/>
            <person name="Nedachi M."/>
            <person name="Iwasaki W."/>
            <person name="Suwa Y."/>
            <person name="Sakata S."/>
        </authorList>
    </citation>
    <scope>NUCLEOTIDE SEQUENCE [LARGE SCALE GENOMIC DNA]</scope>
    <source>
        <strain evidence="1 2">MA2</strain>
    </source>
</reference>
<dbReference type="EMBL" id="BBIO01000017">
    <property type="protein sequence ID" value="GAK46349.1"/>
    <property type="molecule type" value="Genomic_DNA"/>
</dbReference>
<name>A0A081BE81_9HYPH</name>
<evidence type="ECO:0000313" key="2">
    <source>
        <dbReference type="Proteomes" id="UP000028702"/>
    </source>
</evidence>
<evidence type="ECO:0000313" key="1">
    <source>
        <dbReference type="EMBL" id="GAK46349.1"/>
    </source>
</evidence>
<protein>
    <submittedName>
        <fullName evidence="1">TM2 domain-containing protein 2</fullName>
    </submittedName>
</protein>
<dbReference type="Proteomes" id="UP000028702">
    <property type="component" value="Unassembled WGS sequence"/>
</dbReference>